<dbReference type="FunFam" id="3.40.50.300:FF:001447">
    <property type="entry name" value="Ras-related protein Rab-1B"/>
    <property type="match status" value="1"/>
</dbReference>
<dbReference type="PROSITE" id="PS51421">
    <property type="entry name" value="RAS"/>
    <property type="match status" value="1"/>
</dbReference>
<dbReference type="SUPFAM" id="SSF52540">
    <property type="entry name" value="P-loop containing nucleoside triphosphate hydrolases"/>
    <property type="match status" value="1"/>
</dbReference>
<keyword evidence="4" id="KW-1185">Reference proteome</keyword>
<dbReference type="GO" id="GO:0005525">
    <property type="term" value="F:GTP binding"/>
    <property type="evidence" value="ECO:0007669"/>
    <property type="project" value="InterPro"/>
</dbReference>
<keyword evidence="2" id="KW-0547">Nucleotide-binding</keyword>
<dbReference type="SMART" id="SM00173">
    <property type="entry name" value="RAS"/>
    <property type="match status" value="1"/>
</dbReference>
<dbReference type="AlphaFoldDB" id="A0AAV7XGL0"/>
<name>A0AAV7XGL0_9NEOP</name>
<dbReference type="InterPro" id="IPR001806">
    <property type="entry name" value="Small_GTPase"/>
</dbReference>
<dbReference type="NCBIfam" id="TIGR00231">
    <property type="entry name" value="small_GTP"/>
    <property type="match status" value="1"/>
</dbReference>
<dbReference type="InterPro" id="IPR005225">
    <property type="entry name" value="Small_GTP-bd"/>
</dbReference>
<dbReference type="EMBL" id="JAPTSV010000008">
    <property type="protein sequence ID" value="KAJ1525210.1"/>
    <property type="molecule type" value="Genomic_DNA"/>
</dbReference>
<evidence type="ECO:0000313" key="4">
    <source>
        <dbReference type="Proteomes" id="UP001075354"/>
    </source>
</evidence>
<evidence type="ECO:0008006" key="5">
    <source>
        <dbReference type="Google" id="ProtNLM"/>
    </source>
</evidence>
<dbReference type="GO" id="GO:0003924">
    <property type="term" value="F:GTPase activity"/>
    <property type="evidence" value="ECO:0007669"/>
    <property type="project" value="InterPro"/>
</dbReference>
<proteinExistence type="inferred from homology"/>
<gene>
    <name evidence="3" type="ORF">ONE63_010040</name>
</gene>
<organism evidence="3 4">
    <name type="scientific">Megalurothrips usitatus</name>
    <name type="common">bean blossom thrips</name>
    <dbReference type="NCBI Taxonomy" id="439358"/>
    <lineage>
        <taxon>Eukaryota</taxon>
        <taxon>Metazoa</taxon>
        <taxon>Ecdysozoa</taxon>
        <taxon>Arthropoda</taxon>
        <taxon>Hexapoda</taxon>
        <taxon>Insecta</taxon>
        <taxon>Pterygota</taxon>
        <taxon>Neoptera</taxon>
        <taxon>Paraneoptera</taxon>
        <taxon>Thysanoptera</taxon>
        <taxon>Terebrantia</taxon>
        <taxon>Thripoidea</taxon>
        <taxon>Thripidae</taxon>
        <taxon>Megalurothrips</taxon>
    </lineage>
</organism>
<evidence type="ECO:0000313" key="3">
    <source>
        <dbReference type="EMBL" id="KAJ1525210.1"/>
    </source>
</evidence>
<sequence>MSDSEDEVSTDKQLKLVLVGDPGTGKSSIIRRYCHQEFSRQYFPTAGVDFFLKRVTIHGNRDATIQLWDVGGSALDGKMLDKYIFGAHVVIYVIDVTNPSSFDNLTHWMQAINSAQGKPASSAIVGNKCDLEHQRVIRIERQQKFATDHGFFSYIVSARTGENISLFFQKVAAEILGVKLSKAEQEEHQPVVRAEIADSHVCVVPEGTTGRRANANGAKSTVCMIQ</sequence>
<accession>A0AAV7XGL0</accession>
<dbReference type="PROSITE" id="PS51419">
    <property type="entry name" value="RAB"/>
    <property type="match status" value="1"/>
</dbReference>
<dbReference type="PRINTS" id="PR00449">
    <property type="entry name" value="RASTRNSFRMNG"/>
</dbReference>
<dbReference type="SMART" id="SM00175">
    <property type="entry name" value="RAB"/>
    <property type="match status" value="1"/>
</dbReference>
<dbReference type="InterPro" id="IPR027417">
    <property type="entry name" value="P-loop_NTPase"/>
</dbReference>
<dbReference type="PANTHER" id="PTHR47978">
    <property type="match status" value="1"/>
</dbReference>
<comment type="caution">
    <text evidence="3">The sequence shown here is derived from an EMBL/GenBank/DDBJ whole genome shotgun (WGS) entry which is preliminary data.</text>
</comment>
<evidence type="ECO:0000256" key="2">
    <source>
        <dbReference type="ARBA" id="ARBA00022741"/>
    </source>
</evidence>
<protein>
    <recommendedName>
        <fullName evidence="5">Ras-related protein Rab-28-like</fullName>
    </recommendedName>
</protein>
<reference evidence="3" key="1">
    <citation type="submission" date="2022-12" db="EMBL/GenBank/DDBJ databases">
        <title>Chromosome-level genome assembly of the bean flower thrips Megalurothrips usitatus.</title>
        <authorList>
            <person name="Ma L."/>
            <person name="Liu Q."/>
            <person name="Li H."/>
            <person name="Cai W."/>
        </authorList>
    </citation>
    <scope>NUCLEOTIDE SEQUENCE</scope>
    <source>
        <strain evidence="3">Cailab_2022a</strain>
    </source>
</reference>
<dbReference type="Pfam" id="PF00071">
    <property type="entry name" value="Ras"/>
    <property type="match status" value="1"/>
</dbReference>
<dbReference type="Gene3D" id="3.40.50.300">
    <property type="entry name" value="P-loop containing nucleotide triphosphate hydrolases"/>
    <property type="match status" value="1"/>
</dbReference>
<evidence type="ECO:0000256" key="1">
    <source>
        <dbReference type="ARBA" id="ARBA00006270"/>
    </source>
</evidence>
<dbReference type="Proteomes" id="UP001075354">
    <property type="component" value="Chromosome 8"/>
</dbReference>
<dbReference type="SMART" id="SM00174">
    <property type="entry name" value="RHO"/>
    <property type="match status" value="1"/>
</dbReference>
<comment type="similarity">
    <text evidence="1">Belongs to the small GTPase superfamily. Rab family.</text>
</comment>